<keyword evidence="2" id="KW-1185">Reference proteome</keyword>
<dbReference type="AlphaFoldDB" id="A0AAE1C459"/>
<name>A0AAE1C459_9PEZI</name>
<comment type="caution">
    <text evidence="1">The sequence shown here is derived from an EMBL/GenBank/DDBJ whole genome shotgun (WGS) entry which is preliminary data.</text>
</comment>
<dbReference type="Proteomes" id="UP001274830">
    <property type="component" value="Unassembled WGS sequence"/>
</dbReference>
<proteinExistence type="predicted"/>
<dbReference type="PANTHER" id="PTHR37540">
    <property type="entry name" value="TRANSCRIPTION FACTOR (ACR-2), PUTATIVE-RELATED-RELATED"/>
    <property type="match status" value="1"/>
</dbReference>
<gene>
    <name evidence="1" type="ORF">LTR78_003004</name>
</gene>
<accession>A0AAE1C459</accession>
<protein>
    <submittedName>
        <fullName evidence="1">Uncharacterized protein</fullName>
    </submittedName>
</protein>
<dbReference type="PANTHER" id="PTHR37540:SF5">
    <property type="entry name" value="TRANSCRIPTION FACTOR DOMAIN-CONTAINING PROTEIN"/>
    <property type="match status" value="1"/>
</dbReference>
<reference evidence="1" key="1">
    <citation type="submission" date="2023-07" db="EMBL/GenBank/DDBJ databases">
        <title>Black Yeasts Isolated from many extreme environments.</title>
        <authorList>
            <person name="Coleine C."/>
            <person name="Stajich J.E."/>
            <person name="Selbmann L."/>
        </authorList>
    </citation>
    <scope>NUCLEOTIDE SEQUENCE</scope>
    <source>
        <strain evidence="1">CCFEE 5485</strain>
    </source>
</reference>
<organism evidence="1 2">
    <name type="scientific">Recurvomyces mirabilis</name>
    <dbReference type="NCBI Taxonomy" id="574656"/>
    <lineage>
        <taxon>Eukaryota</taxon>
        <taxon>Fungi</taxon>
        <taxon>Dikarya</taxon>
        <taxon>Ascomycota</taxon>
        <taxon>Pezizomycotina</taxon>
        <taxon>Dothideomycetes</taxon>
        <taxon>Dothideomycetidae</taxon>
        <taxon>Mycosphaerellales</taxon>
        <taxon>Teratosphaeriaceae</taxon>
        <taxon>Recurvomyces</taxon>
    </lineage>
</organism>
<evidence type="ECO:0000313" key="1">
    <source>
        <dbReference type="EMBL" id="KAK3677466.1"/>
    </source>
</evidence>
<evidence type="ECO:0000313" key="2">
    <source>
        <dbReference type="Proteomes" id="UP001274830"/>
    </source>
</evidence>
<sequence length="469" mass="52353">MQFINETGTQEHDPETRQTIRRHVMLGKNRGKRPSRPKQPSILGASVLDLNNAALVKHPSDRAVPSRVGSDISFLKFADNVEESLMSETLQFCSATNEHMYVLEPCISFEAYDPLALCFQPLASDALYLNTMVFSSKIFRDIASQNSIARSKGGRPNLTLQHYGKAISILRERVAENQSPDSEVSDITIMAVLLLAMHALVVGHATNARTHVKGMVRMIHMREGALVSYKDKTKQLTEILRCDLSISLATGRPPLLNPQGLFDDGDDKLLGLDGSSRRELIQQPDSNMSNDSSKVWTIMKHFCATINKATTAERKVSDREFLQTMSSVMYGALKTSSPAGSIEELIRLAILSLSADAFLQWRRVRVPLPWLQRQYQEALARRARNATNAIDPSLALWLLLIYGIGYSPLSPNDLDKLQSWLTRIMRQGESNSWADVKSAVDSHPWIDILCDRPAQSLVDQALKQQGVEV</sequence>
<dbReference type="EMBL" id="JAUTXT010000007">
    <property type="protein sequence ID" value="KAK3677466.1"/>
    <property type="molecule type" value="Genomic_DNA"/>
</dbReference>